<keyword evidence="1" id="KW-0175">Coiled coil</keyword>
<evidence type="ECO:0000256" key="1">
    <source>
        <dbReference type="SAM" id="Coils"/>
    </source>
</evidence>
<protein>
    <submittedName>
        <fullName evidence="2">Uncharacterized protein</fullName>
    </submittedName>
</protein>
<organism evidence="2 3">
    <name type="scientific">Congzhengia minquanensis</name>
    <dbReference type="NCBI Taxonomy" id="2763657"/>
    <lineage>
        <taxon>Bacteria</taxon>
        <taxon>Bacillati</taxon>
        <taxon>Bacillota</taxon>
        <taxon>Clostridia</taxon>
        <taxon>Eubacteriales</taxon>
        <taxon>Oscillospiraceae</taxon>
        <taxon>Congzhengia</taxon>
    </lineage>
</organism>
<name>A0A926DNA6_9FIRM</name>
<feature type="coiled-coil region" evidence="1">
    <location>
        <begin position="240"/>
        <end position="353"/>
    </location>
</feature>
<evidence type="ECO:0000313" key="3">
    <source>
        <dbReference type="Proteomes" id="UP000611762"/>
    </source>
</evidence>
<proteinExistence type="predicted"/>
<accession>A0A926DNA6</accession>
<dbReference type="RefSeq" id="WP_249312002.1">
    <property type="nucleotide sequence ID" value="NZ_JACRSU010000002.1"/>
</dbReference>
<sequence length="422" mass="47184">MDLELCSIQEQTSEDIKAGRVKIVMSAYEIHDTGNLSQINNNGIHWEEKYTIDNMESAIGAPFVVRFVDVNRSLISDHGRMENDIEDGNIIFPDSDTVGHIEDVWIEDREVKGKTKKLLMVSGVIYDQRYHELVKYLREAISSGNHIKGSVEISGKGKLKQIVYEHGIGSKDKNGNLIIPRTPVLFDISGLALLSDFVPPADTASEVIEINQKSTKINLDDINKKEETEMAEDVKTDNTVVELNAKIIAQVEELNELKNKLSTTETELNSCKEKLTASKAKEVELNELLVEANKELEAQKNRVAELNGEIEPLRQMKADSEKAQAQAEINSYFENIKNENGFSEAELNSMKEDFVDKCDLDGLKAKETELCVAKFKAMKSAEKSELEINSAEDLNNGTLFFSTKIETVEANSANSDGSELFR</sequence>
<comment type="caution">
    <text evidence="2">The sequence shown here is derived from an EMBL/GenBank/DDBJ whole genome shotgun (WGS) entry which is preliminary data.</text>
</comment>
<dbReference type="AlphaFoldDB" id="A0A926DNA6"/>
<dbReference type="EMBL" id="JACRSU010000002">
    <property type="protein sequence ID" value="MBC8540837.1"/>
    <property type="molecule type" value="Genomic_DNA"/>
</dbReference>
<dbReference type="Proteomes" id="UP000611762">
    <property type="component" value="Unassembled WGS sequence"/>
</dbReference>
<gene>
    <name evidence="2" type="ORF">H8698_07585</name>
</gene>
<keyword evidence="3" id="KW-1185">Reference proteome</keyword>
<evidence type="ECO:0000313" key="2">
    <source>
        <dbReference type="EMBL" id="MBC8540837.1"/>
    </source>
</evidence>
<reference evidence="2" key="1">
    <citation type="submission" date="2020-08" db="EMBL/GenBank/DDBJ databases">
        <title>Genome public.</title>
        <authorList>
            <person name="Liu C."/>
            <person name="Sun Q."/>
        </authorList>
    </citation>
    <scope>NUCLEOTIDE SEQUENCE</scope>
    <source>
        <strain evidence="2">H8</strain>
    </source>
</reference>